<sequence length="132" mass="15448">MGFIKKLYSLCVLSICNSLKNNPTCSESFLIFQHAKRFELLALQHMYNSHSADKDQYIYAYQRNAFWYFLHAALKGYSESQYKLGICYLKGELGLTQDKYIAQKWFTLAANQGHLDALYELNLIRTSQQYPH</sequence>
<dbReference type="AlphaFoldDB" id="A0A2U3N3K3"/>
<dbReference type="InterPro" id="IPR050767">
    <property type="entry name" value="Sel1_AlgK"/>
</dbReference>
<dbReference type="SMART" id="SM00671">
    <property type="entry name" value="SEL1"/>
    <property type="match status" value="1"/>
</dbReference>
<dbReference type="OrthoDB" id="6691782at2"/>
<evidence type="ECO:0000313" key="2">
    <source>
        <dbReference type="Proteomes" id="UP000245974"/>
    </source>
</evidence>
<dbReference type="Gene3D" id="1.25.40.10">
    <property type="entry name" value="Tetratricopeptide repeat domain"/>
    <property type="match status" value="1"/>
</dbReference>
<dbReference type="PANTHER" id="PTHR11102:SF160">
    <property type="entry name" value="ERAD-ASSOCIATED E3 UBIQUITIN-PROTEIN LIGASE COMPONENT HRD3"/>
    <property type="match status" value="1"/>
</dbReference>
<dbReference type="InParanoid" id="A0A2U3N3K3"/>
<dbReference type="Proteomes" id="UP000245974">
    <property type="component" value="Unassembled WGS sequence"/>
</dbReference>
<dbReference type="SUPFAM" id="SSF81901">
    <property type="entry name" value="HCP-like"/>
    <property type="match status" value="1"/>
</dbReference>
<gene>
    <name evidence="1" type="ORF">KPC_3429</name>
</gene>
<dbReference type="InterPro" id="IPR006597">
    <property type="entry name" value="Sel1-like"/>
</dbReference>
<dbReference type="InterPro" id="IPR011990">
    <property type="entry name" value="TPR-like_helical_dom_sf"/>
</dbReference>
<organism evidence="1 2">
    <name type="scientific">Acinetobacter stercoris</name>
    <dbReference type="NCBI Taxonomy" id="2126983"/>
    <lineage>
        <taxon>Bacteria</taxon>
        <taxon>Pseudomonadati</taxon>
        <taxon>Pseudomonadota</taxon>
        <taxon>Gammaproteobacteria</taxon>
        <taxon>Moraxellales</taxon>
        <taxon>Moraxellaceae</taxon>
        <taxon>Acinetobacter</taxon>
    </lineage>
</organism>
<accession>A0A2U3N3K3</accession>
<dbReference type="PANTHER" id="PTHR11102">
    <property type="entry name" value="SEL-1-LIKE PROTEIN"/>
    <property type="match status" value="1"/>
</dbReference>
<evidence type="ECO:0000313" key="1">
    <source>
        <dbReference type="EMBL" id="SPL72251.1"/>
    </source>
</evidence>
<protein>
    <submittedName>
        <fullName evidence="1">Sel1 repeat protein</fullName>
    </submittedName>
</protein>
<proteinExistence type="predicted"/>
<dbReference type="EMBL" id="OOGT01000245">
    <property type="protein sequence ID" value="SPL72251.1"/>
    <property type="molecule type" value="Genomic_DNA"/>
</dbReference>
<reference evidence="2" key="1">
    <citation type="submission" date="2018-03" db="EMBL/GenBank/DDBJ databases">
        <authorList>
            <person name="Blom J."/>
        </authorList>
    </citation>
    <scope>NUCLEOTIDE SEQUENCE [LARGE SCALE GENOMIC DNA]</scope>
    <source>
        <strain evidence="2">KPC-SM-21</strain>
    </source>
</reference>
<name>A0A2U3N3K3_9GAMM</name>
<keyword evidence="2" id="KW-1185">Reference proteome</keyword>
<dbReference type="Pfam" id="PF08238">
    <property type="entry name" value="Sel1"/>
    <property type="match status" value="1"/>
</dbReference>